<dbReference type="Proteomes" id="UP000196138">
    <property type="component" value="Chromosome"/>
</dbReference>
<dbReference type="InterPro" id="IPR012340">
    <property type="entry name" value="NA-bd_OB-fold"/>
</dbReference>
<dbReference type="Pfam" id="PF12172">
    <property type="entry name" value="zf-ChsH2"/>
    <property type="match status" value="1"/>
</dbReference>
<evidence type="ECO:0000313" key="3">
    <source>
        <dbReference type="EMBL" id="ARU04858.1"/>
    </source>
</evidence>
<dbReference type="AlphaFoldDB" id="A0A1Y0EN61"/>
<reference evidence="3 4" key="1">
    <citation type="submission" date="2017-05" db="EMBL/GenBank/DDBJ databases">
        <authorList>
            <person name="Song R."/>
            <person name="Chenine A.L."/>
            <person name="Ruprecht R.M."/>
        </authorList>
    </citation>
    <scope>NUCLEOTIDE SEQUENCE [LARGE SCALE GENOMIC DNA]</scope>
    <source>
        <strain evidence="3 4">DSM 26136</strain>
    </source>
</reference>
<dbReference type="PANTHER" id="PTHR34075:SF5">
    <property type="entry name" value="BLR3430 PROTEIN"/>
    <property type="match status" value="1"/>
</dbReference>
<organism evidence="3 4">
    <name type="scientific">Comamonas serinivorans</name>
    <dbReference type="NCBI Taxonomy" id="1082851"/>
    <lineage>
        <taxon>Bacteria</taxon>
        <taxon>Pseudomonadati</taxon>
        <taxon>Pseudomonadota</taxon>
        <taxon>Betaproteobacteria</taxon>
        <taxon>Burkholderiales</taxon>
        <taxon>Comamonadaceae</taxon>
        <taxon>Comamonas</taxon>
    </lineage>
</organism>
<sequence length="131" mass="14467">MNATELELVQAGIANFPENQPFWDKARQGQFSLPRCRACGKQHWFPRAFCPLCFSDDVVWEDSAGQGTVFSYSRLNGPAGERVIAYVQLQDGPLMLTELVDTDASLAIGQPVVVTLVEVAPDLRIPKFKPA</sequence>
<dbReference type="KEGG" id="cser:CCO03_09355"/>
<dbReference type="Pfam" id="PF01796">
    <property type="entry name" value="OB_ChsH2_C"/>
    <property type="match status" value="1"/>
</dbReference>
<dbReference type="PANTHER" id="PTHR34075">
    <property type="entry name" value="BLR3430 PROTEIN"/>
    <property type="match status" value="1"/>
</dbReference>
<accession>A0A1Y0EN61</accession>
<gene>
    <name evidence="3" type="ORF">CCO03_09355</name>
</gene>
<feature type="domain" description="ChsH2 rubredoxin-like zinc ribbon" evidence="2">
    <location>
        <begin position="23"/>
        <end position="58"/>
    </location>
</feature>
<keyword evidence="4" id="KW-1185">Reference proteome</keyword>
<dbReference type="EMBL" id="CP021455">
    <property type="protein sequence ID" value="ARU04858.1"/>
    <property type="molecule type" value="Genomic_DNA"/>
</dbReference>
<dbReference type="SUPFAM" id="SSF50249">
    <property type="entry name" value="Nucleic acid-binding proteins"/>
    <property type="match status" value="1"/>
</dbReference>
<dbReference type="InterPro" id="IPR052513">
    <property type="entry name" value="Thioester_dehydratase-like"/>
</dbReference>
<evidence type="ECO:0000259" key="2">
    <source>
        <dbReference type="Pfam" id="PF12172"/>
    </source>
</evidence>
<dbReference type="InterPro" id="IPR022002">
    <property type="entry name" value="ChsH2_Znr"/>
</dbReference>
<dbReference type="RefSeq" id="WP_087280256.1">
    <property type="nucleotide sequence ID" value="NZ_CP021455.1"/>
</dbReference>
<dbReference type="OrthoDB" id="5514845at2"/>
<name>A0A1Y0EN61_9BURK</name>
<protein>
    <recommendedName>
        <fullName evidence="5">DNA-binding protein</fullName>
    </recommendedName>
</protein>
<dbReference type="InterPro" id="IPR002878">
    <property type="entry name" value="ChsH2_C"/>
</dbReference>
<evidence type="ECO:0008006" key="5">
    <source>
        <dbReference type="Google" id="ProtNLM"/>
    </source>
</evidence>
<evidence type="ECO:0000259" key="1">
    <source>
        <dbReference type="Pfam" id="PF01796"/>
    </source>
</evidence>
<evidence type="ECO:0000313" key="4">
    <source>
        <dbReference type="Proteomes" id="UP000196138"/>
    </source>
</evidence>
<dbReference type="Gene3D" id="6.10.30.10">
    <property type="match status" value="1"/>
</dbReference>
<feature type="domain" description="ChsH2 C-terminal OB-fold" evidence="1">
    <location>
        <begin position="60"/>
        <end position="115"/>
    </location>
</feature>
<proteinExistence type="predicted"/>